<proteinExistence type="inferred from homology"/>
<dbReference type="PRINTS" id="PR00464">
    <property type="entry name" value="EP450II"/>
</dbReference>
<dbReference type="Proteomes" id="UP000749559">
    <property type="component" value="Unassembled WGS sequence"/>
</dbReference>
<evidence type="ECO:0000256" key="1">
    <source>
        <dbReference type="ARBA" id="ARBA00001971"/>
    </source>
</evidence>
<organism evidence="8 9">
    <name type="scientific">Owenia fusiformis</name>
    <name type="common">Polychaete worm</name>
    <dbReference type="NCBI Taxonomy" id="6347"/>
    <lineage>
        <taxon>Eukaryota</taxon>
        <taxon>Metazoa</taxon>
        <taxon>Spiralia</taxon>
        <taxon>Lophotrochozoa</taxon>
        <taxon>Annelida</taxon>
        <taxon>Polychaeta</taxon>
        <taxon>Sedentaria</taxon>
        <taxon>Canalipalpata</taxon>
        <taxon>Sabellida</taxon>
        <taxon>Oweniida</taxon>
        <taxon>Oweniidae</taxon>
        <taxon>Owenia</taxon>
    </lineage>
</organism>
<dbReference type="FunFam" id="1.10.630.10:FF:000182">
    <property type="entry name" value="Cytochrome P450 3A4"/>
    <property type="match status" value="1"/>
</dbReference>
<sequence length="392" mass="45085">YLTWTHSFWASQGIKGPTPYPILGTLLTMLKKGVYEGDKALYMQFKDERVIGMYDGRNPNLIVKDGELLKRVLVKDFQYFINRREFNLDIGDVFKKMLLTLKDDEWRHTRSIISPTFSSGKIKQMMEQINICIDGFLMALGEKADANEMFQIKENLAECTMSMIASTAFGIKIDGNSESEKELRNTFLQMANKFINRSLKNRIALIVAFIMPVFNSIINYFGLAKVQKGTVEFYEDIINQALANREGDTSRRIDFLQLMIKAQSDGDDAKKFTKEHILANSLVFFLAGNETVSTSLMWVTYEMSLHQEEQEKVYEEVMEVAGNEDELTYDMLSQMTYLEMFIEESMRIFPAAIRLERAVKEDVTIDGIRFPKGAIVTIPVLGLHHDPEIWPE</sequence>
<dbReference type="InterPro" id="IPR036396">
    <property type="entry name" value="Cyt_P450_sf"/>
</dbReference>
<dbReference type="Gene3D" id="1.10.630.10">
    <property type="entry name" value="Cytochrome P450"/>
    <property type="match status" value="1"/>
</dbReference>
<dbReference type="OrthoDB" id="2789670at2759"/>
<dbReference type="GO" id="GO:0005506">
    <property type="term" value="F:iron ion binding"/>
    <property type="evidence" value="ECO:0007669"/>
    <property type="project" value="InterPro"/>
</dbReference>
<dbReference type="GO" id="GO:0016705">
    <property type="term" value="F:oxidoreductase activity, acting on paired donors, with incorporation or reduction of molecular oxygen"/>
    <property type="evidence" value="ECO:0007669"/>
    <property type="project" value="InterPro"/>
</dbReference>
<evidence type="ECO:0000256" key="7">
    <source>
        <dbReference type="ARBA" id="ARBA00023033"/>
    </source>
</evidence>
<name>A0A8J1TAT9_OWEFU</name>
<evidence type="ECO:0000313" key="9">
    <source>
        <dbReference type="Proteomes" id="UP000749559"/>
    </source>
</evidence>
<evidence type="ECO:0000256" key="3">
    <source>
        <dbReference type="ARBA" id="ARBA00022617"/>
    </source>
</evidence>
<protein>
    <submittedName>
        <fullName evidence="8">Uncharacterized protein</fullName>
    </submittedName>
</protein>
<keyword evidence="9" id="KW-1185">Reference proteome</keyword>
<comment type="similarity">
    <text evidence="2">Belongs to the cytochrome P450 family.</text>
</comment>
<evidence type="ECO:0000256" key="4">
    <source>
        <dbReference type="ARBA" id="ARBA00022723"/>
    </source>
</evidence>
<gene>
    <name evidence="8" type="ORF">OFUS_LOCUS24232</name>
</gene>
<dbReference type="Pfam" id="PF00067">
    <property type="entry name" value="p450"/>
    <property type="match status" value="1"/>
</dbReference>
<dbReference type="SUPFAM" id="SSF48264">
    <property type="entry name" value="Cytochrome P450"/>
    <property type="match status" value="1"/>
</dbReference>
<dbReference type="GO" id="GO:0008395">
    <property type="term" value="F:steroid hydroxylase activity"/>
    <property type="evidence" value="ECO:0007669"/>
    <property type="project" value="TreeGrafter"/>
</dbReference>
<comment type="cofactor">
    <cofactor evidence="1">
        <name>heme</name>
        <dbReference type="ChEBI" id="CHEBI:30413"/>
    </cofactor>
</comment>
<keyword evidence="3" id="KW-0349">Heme</keyword>
<dbReference type="PANTHER" id="PTHR24302">
    <property type="entry name" value="CYTOCHROME P450 FAMILY 3"/>
    <property type="match status" value="1"/>
</dbReference>
<evidence type="ECO:0000256" key="5">
    <source>
        <dbReference type="ARBA" id="ARBA00023002"/>
    </source>
</evidence>
<feature type="non-terminal residue" evidence="8">
    <location>
        <position position="1"/>
    </location>
</feature>
<keyword evidence="5" id="KW-0560">Oxidoreductase</keyword>
<dbReference type="EMBL" id="CAIIXF020000011">
    <property type="protein sequence ID" value="CAH1800331.1"/>
    <property type="molecule type" value="Genomic_DNA"/>
</dbReference>
<evidence type="ECO:0000256" key="6">
    <source>
        <dbReference type="ARBA" id="ARBA00023004"/>
    </source>
</evidence>
<evidence type="ECO:0000313" key="8">
    <source>
        <dbReference type="EMBL" id="CAH1800331.1"/>
    </source>
</evidence>
<keyword evidence="7" id="KW-0503">Monooxygenase</keyword>
<evidence type="ECO:0000256" key="2">
    <source>
        <dbReference type="ARBA" id="ARBA00010617"/>
    </source>
</evidence>
<keyword evidence="6" id="KW-0408">Iron</keyword>
<reference evidence="8" key="1">
    <citation type="submission" date="2022-03" db="EMBL/GenBank/DDBJ databases">
        <authorList>
            <person name="Martin C."/>
        </authorList>
    </citation>
    <scope>NUCLEOTIDE SEQUENCE</scope>
</reference>
<feature type="non-terminal residue" evidence="8">
    <location>
        <position position="392"/>
    </location>
</feature>
<comment type="caution">
    <text evidence="8">The sequence shown here is derived from an EMBL/GenBank/DDBJ whole genome shotgun (WGS) entry which is preliminary data.</text>
</comment>
<dbReference type="PANTHER" id="PTHR24302:SF15">
    <property type="entry name" value="FATTY-ACID PEROXYGENASE"/>
    <property type="match status" value="1"/>
</dbReference>
<keyword evidence="4" id="KW-0479">Metal-binding</keyword>
<dbReference type="InterPro" id="IPR002402">
    <property type="entry name" value="Cyt_P450_E_grp-II"/>
</dbReference>
<accession>A0A8J1TAT9</accession>
<dbReference type="AlphaFoldDB" id="A0A8J1TAT9"/>
<dbReference type="InterPro" id="IPR050705">
    <property type="entry name" value="Cytochrome_P450_3A"/>
</dbReference>
<dbReference type="GO" id="GO:0020037">
    <property type="term" value="F:heme binding"/>
    <property type="evidence" value="ECO:0007669"/>
    <property type="project" value="InterPro"/>
</dbReference>
<dbReference type="InterPro" id="IPR001128">
    <property type="entry name" value="Cyt_P450"/>
</dbReference>